<protein>
    <submittedName>
        <fullName evidence="1">Uncharacterized protein</fullName>
    </submittedName>
</protein>
<proteinExistence type="predicted"/>
<evidence type="ECO:0000313" key="1">
    <source>
        <dbReference type="EMBL" id="KAJ3093588.1"/>
    </source>
</evidence>
<dbReference type="AlphaFoldDB" id="A0AAD5X8R5"/>
<comment type="caution">
    <text evidence="1">The sequence shown here is derived from an EMBL/GenBank/DDBJ whole genome shotgun (WGS) entry which is preliminary data.</text>
</comment>
<name>A0AAD5X8R5_9FUNG</name>
<accession>A0AAD5X8R5</accession>
<gene>
    <name evidence="1" type="ORF">HK100_006534</name>
</gene>
<keyword evidence="2" id="KW-1185">Reference proteome</keyword>
<dbReference type="Proteomes" id="UP001211907">
    <property type="component" value="Unassembled WGS sequence"/>
</dbReference>
<sequence>MVTEITKEEIKNAVSEFKPVWTVMRAIQKLRSKNTSASALTASASASSLASGGSRSDLLAVGTPVTGSVVSTIENKSGVGGSFSNS</sequence>
<dbReference type="EMBL" id="JADGJH010003028">
    <property type="protein sequence ID" value="KAJ3093588.1"/>
    <property type="molecule type" value="Genomic_DNA"/>
</dbReference>
<reference evidence="1" key="1">
    <citation type="submission" date="2020-05" db="EMBL/GenBank/DDBJ databases">
        <title>Phylogenomic resolution of chytrid fungi.</title>
        <authorList>
            <person name="Stajich J.E."/>
            <person name="Amses K."/>
            <person name="Simmons R."/>
            <person name="Seto K."/>
            <person name="Myers J."/>
            <person name="Bonds A."/>
            <person name="Quandt C.A."/>
            <person name="Barry K."/>
            <person name="Liu P."/>
            <person name="Grigoriev I."/>
            <person name="Longcore J.E."/>
            <person name="James T.Y."/>
        </authorList>
    </citation>
    <scope>NUCLEOTIDE SEQUENCE</scope>
    <source>
        <strain evidence="1">JEL0513</strain>
    </source>
</reference>
<evidence type="ECO:0000313" key="2">
    <source>
        <dbReference type="Proteomes" id="UP001211907"/>
    </source>
</evidence>
<organism evidence="1 2">
    <name type="scientific">Physocladia obscura</name>
    <dbReference type="NCBI Taxonomy" id="109957"/>
    <lineage>
        <taxon>Eukaryota</taxon>
        <taxon>Fungi</taxon>
        <taxon>Fungi incertae sedis</taxon>
        <taxon>Chytridiomycota</taxon>
        <taxon>Chytridiomycota incertae sedis</taxon>
        <taxon>Chytridiomycetes</taxon>
        <taxon>Chytridiales</taxon>
        <taxon>Chytriomycetaceae</taxon>
        <taxon>Physocladia</taxon>
    </lineage>
</organism>